<evidence type="ECO:0000256" key="5">
    <source>
        <dbReference type="ARBA" id="ARBA00022723"/>
    </source>
</evidence>
<evidence type="ECO:0000256" key="8">
    <source>
        <dbReference type="ARBA" id="ARBA00022833"/>
    </source>
</evidence>
<dbReference type="GO" id="GO:0030915">
    <property type="term" value="C:Smc5-Smc6 complex"/>
    <property type="evidence" value="ECO:0007669"/>
    <property type="project" value="InterPro"/>
</dbReference>
<dbReference type="Pfam" id="PF11789">
    <property type="entry name" value="zf-Nse"/>
    <property type="match status" value="1"/>
</dbReference>
<dbReference type="InterPro" id="IPR013083">
    <property type="entry name" value="Znf_RING/FYVE/PHD"/>
</dbReference>
<evidence type="ECO:0000256" key="9">
    <source>
        <dbReference type="ARBA" id="ARBA00023242"/>
    </source>
</evidence>
<sequence length="353" mass="38998">MDQKQPNVVNVRNGPSRGRSRSISRSRSRSRSPSAARESLDKPSLWLAAPAAPLNPAPWGKLAPASSPFGAAPITSSLARSGTVDRGRAQRARYLGDDDEPRTGRSRSRSVSRSRSRSRSPSPAAAPGEDEDVVVDDTHDTSEAALTCPISTGLLVQPMKARPCGHVYSAASVRAYFKVPGGKKCAVFGCDKVLMWSDFVEDEASEIALRATTQDHVPHQPLSDPYQSLAAPAPTQGHVPDWLDQMRATQGRFRQDLLQRMREREQWRRDLDRMSNPHQSLAAPATTQGHVPDWYEDAMATQRRILQDAMQRNAQFHELMDEMQREGVQQAAASRQRQLDFLARLGSNGQAPF</sequence>
<keyword evidence="9" id="KW-0539">Nucleus</keyword>
<dbReference type="GO" id="GO:0016925">
    <property type="term" value="P:protein sumoylation"/>
    <property type="evidence" value="ECO:0007669"/>
    <property type="project" value="UniProtKB-UniPathway"/>
</dbReference>
<keyword evidence="7" id="KW-0833">Ubl conjugation pathway</keyword>
<comment type="caution">
    <text evidence="12">The sequence shown here is derived from an EMBL/GenBank/DDBJ whole genome shotgun (WGS) entry which is preliminary data.</text>
</comment>
<dbReference type="SUPFAM" id="SSF57850">
    <property type="entry name" value="RING/U-box"/>
    <property type="match status" value="1"/>
</dbReference>
<keyword evidence="13" id="KW-1185">Reference proteome</keyword>
<evidence type="ECO:0000256" key="4">
    <source>
        <dbReference type="ARBA" id="ARBA00022679"/>
    </source>
</evidence>
<comment type="pathway">
    <text evidence="2">Protein modification; protein sumoylation.</text>
</comment>
<keyword evidence="8" id="KW-0862">Zinc</keyword>
<evidence type="ECO:0000256" key="3">
    <source>
        <dbReference type="ARBA" id="ARBA00008212"/>
    </source>
</evidence>
<keyword evidence="5" id="KW-0479">Metal-binding</keyword>
<dbReference type="Proteomes" id="UP000789595">
    <property type="component" value="Unassembled WGS sequence"/>
</dbReference>
<proteinExistence type="inferred from homology"/>
<dbReference type="OrthoDB" id="26899at2759"/>
<feature type="compositionally biased region" description="Basic residues" evidence="10">
    <location>
        <begin position="104"/>
        <end position="118"/>
    </location>
</feature>
<evidence type="ECO:0000313" key="12">
    <source>
        <dbReference type="EMBL" id="CAH0378893.1"/>
    </source>
</evidence>
<dbReference type="Gene3D" id="3.30.40.10">
    <property type="entry name" value="Zinc/RING finger domain, C3HC4 (zinc finger)"/>
    <property type="match status" value="1"/>
</dbReference>
<feature type="compositionally biased region" description="Polar residues" evidence="10">
    <location>
        <begin position="1"/>
        <end position="10"/>
    </location>
</feature>
<evidence type="ECO:0000256" key="10">
    <source>
        <dbReference type="SAM" id="MobiDB-lite"/>
    </source>
</evidence>
<dbReference type="GO" id="GO:0005634">
    <property type="term" value="C:nucleus"/>
    <property type="evidence" value="ECO:0007669"/>
    <property type="project" value="UniProtKB-SubCell"/>
</dbReference>
<dbReference type="GO" id="GO:0061665">
    <property type="term" value="F:SUMO ligase activity"/>
    <property type="evidence" value="ECO:0007669"/>
    <property type="project" value="TreeGrafter"/>
</dbReference>
<gene>
    <name evidence="12" type="ORF">PECAL_6P04910</name>
</gene>
<evidence type="ECO:0000256" key="1">
    <source>
        <dbReference type="ARBA" id="ARBA00004123"/>
    </source>
</evidence>
<evidence type="ECO:0000256" key="6">
    <source>
        <dbReference type="ARBA" id="ARBA00022771"/>
    </source>
</evidence>
<comment type="subcellular location">
    <subcellularLocation>
        <location evidence="1">Nucleus</location>
    </subcellularLocation>
</comment>
<dbReference type="InterPro" id="IPR026846">
    <property type="entry name" value="Nse2(Mms21)"/>
</dbReference>
<evidence type="ECO:0000256" key="7">
    <source>
        <dbReference type="ARBA" id="ARBA00022786"/>
    </source>
</evidence>
<dbReference type="UniPathway" id="UPA00886"/>
<dbReference type="GO" id="GO:0008270">
    <property type="term" value="F:zinc ion binding"/>
    <property type="evidence" value="ECO:0007669"/>
    <property type="project" value="UniProtKB-KW"/>
</dbReference>
<keyword evidence="6" id="KW-0863">Zinc-finger</keyword>
<reference evidence="12" key="1">
    <citation type="submission" date="2021-11" db="EMBL/GenBank/DDBJ databases">
        <authorList>
            <consortium name="Genoscope - CEA"/>
            <person name="William W."/>
        </authorList>
    </citation>
    <scope>NUCLEOTIDE SEQUENCE</scope>
</reference>
<dbReference type="EMBL" id="CAKKNE010000006">
    <property type="protein sequence ID" value="CAH0378893.1"/>
    <property type="molecule type" value="Genomic_DNA"/>
</dbReference>
<organism evidence="12 13">
    <name type="scientific">Pelagomonas calceolata</name>
    <dbReference type="NCBI Taxonomy" id="35677"/>
    <lineage>
        <taxon>Eukaryota</taxon>
        <taxon>Sar</taxon>
        <taxon>Stramenopiles</taxon>
        <taxon>Ochrophyta</taxon>
        <taxon>Pelagophyceae</taxon>
        <taxon>Pelagomonadales</taxon>
        <taxon>Pelagomonadaceae</taxon>
        <taxon>Pelagomonas</taxon>
    </lineage>
</organism>
<accession>A0A8J2T1Y0</accession>
<dbReference type="GO" id="GO:0000724">
    <property type="term" value="P:double-strand break repair via homologous recombination"/>
    <property type="evidence" value="ECO:0007669"/>
    <property type="project" value="InterPro"/>
</dbReference>
<feature type="region of interest" description="Disordered" evidence="10">
    <location>
        <begin position="1"/>
        <end position="133"/>
    </location>
</feature>
<feature type="compositionally biased region" description="Low complexity" evidence="10">
    <location>
        <begin position="31"/>
        <end position="58"/>
    </location>
</feature>
<evidence type="ECO:0000256" key="2">
    <source>
        <dbReference type="ARBA" id="ARBA00004718"/>
    </source>
</evidence>
<protein>
    <recommendedName>
        <fullName evidence="11">SP-RING-type domain-containing protein</fullName>
    </recommendedName>
</protein>
<keyword evidence="4" id="KW-0808">Transferase</keyword>
<dbReference type="AlphaFoldDB" id="A0A8J2T1Y0"/>
<dbReference type="CDD" id="cd16651">
    <property type="entry name" value="SPL-RING_NSE2"/>
    <property type="match status" value="1"/>
</dbReference>
<dbReference type="InterPro" id="IPR004181">
    <property type="entry name" value="Znf_MIZ"/>
</dbReference>
<name>A0A8J2T1Y0_9STRA</name>
<dbReference type="PANTHER" id="PTHR21330:SF1">
    <property type="entry name" value="E3 SUMO-PROTEIN LIGASE NSE2"/>
    <property type="match status" value="1"/>
</dbReference>
<dbReference type="PANTHER" id="PTHR21330">
    <property type="entry name" value="E3 SUMO-PROTEIN LIGASE NSE2"/>
    <property type="match status" value="1"/>
</dbReference>
<feature type="domain" description="SP-RING-type" evidence="11">
    <location>
        <begin position="142"/>
        <end position="191"/>
    </location>
</feature>
<feature type="compositionally biased region" description="Basic residues" evidence="10">
    <location>
        <begin position="18"/>
        <end position="30"/>
    </location>
</feature>
<evidence type="ECO:0000259" key="11">
    <source>
        <dbReference type="Pfam" id="PF11789"/>
    </source>
</evidence>
<comment type="similarity">
    <text evidence="3">Belongs to the NSE2 family.</text>
</comment>
<evidence type="ECO:0000313" key="13">
    <source>
        <dbReference type="Proteomes" id="UP000789595"/>
    </source>
</evidence>